<sequence length="64" mass="6782">MLGTEAIAVVRRADSGWIAAISFIEAGLARIDVTSASSEDAARKWAIEKADVAAVNLQFMSTDI</sequence>
<dbReference type="EMBL" id="SBKP01000013">
    <property type="protein sequence ID" value="RXR27259.1"/>
    <property type="molecule type" value="Genomic_DNA"/>
</dbReference>
<dbReference type="AlphaFoldDB" id="A0A4Q1KFD3"/>
<evidence type="ECO:0000313" key="1">
    <source>
        <dbReference type="EMBL" id="RXR27259.1"/>
    </source>
</evidence>
<dbReference type="Proteomes" id="UP000290958">
    <property type="component" value="Unassembled WGS sequence"/>
</dbReference>
<dbReference type="RefSeq" id="WP_129404902.1">
    <property type="nucleotide sequence ID" value="NZ_SBKP01000013.1"/>
</dbReference>
<reference evidence="2" key="1">
    <citation type="submission" date="2019-01" db="EMBL/GenBank/DDBJ databases">
        <title>Cytophagaceae bacterium strain CAR-16.</title>
        <authorList>
            <person name="Chen W.-M."/>
        </authorList>
    </citation>
    <scope>NUCLEOTIDE SEQUENCE [LARGE SCALE GENOMIC DNA]</scope>
    <source>
        <strain evidence="2">CHR27</strain>
    </source>
</reference>
<comment type="caution">
    <text evidence="1">The sequence shown here is derived from an EMBL/GenBank/DDBJ whole genome shotgun (WGS) entry which is preliminary data.</text>
</comment>
<proteinExistence type="predicted"/>
<name>A0A4Q1KFD3_9SPHN</name>
<protein>
    <submittedName>
        <fullName evidence="1">Uncharacterized protein</fullName>
    </submittedName>
</protein>
<gene>
    <name evidence="1" type="ORF">EQG66_12370</name>
</gene>
<evidence type="ECO:0000313" key="2">
    <source>
        <dbReference type="Proteomes" id="UP000290958"/>
    </source>
</evidence>
<organism evidence="1 2">
    <name type="scientific">Sphingobium fluviale</name>
    <dbReference type="NCBI Taxonomy" id="2506423"/>
    <lineage>
        <taxon>Bacteria</taxon>
        <taxon>Pseudomonadati</taxon>
        <taxon>Pseudomonadota</taxon>
        <taxon>Alphaproteobacteria</taxon>
        <taxon>Sphingomonadales</taxon>
        <taxon>Sphingomonadaceae</taxon>
        <taxon>Sphingobium</taxon>
    </lineage>
</organism>
<keyword evidence="2" id="KW-1185">Reference proteome</keyword>
<accession>A0A4Q1KFD3</accession>